<dbReference type="EMBL" id="JAWNFY010000024">
    <property type="protein sequence ID" value="MDY5146967.1"/>
    <property type="molecule type" value="Genomic_DNA"/>
</dbReference>
<feature type="transmembrane region" description="Helical" evidence="1">
    <location>
        <begin position="78"/>
        <end position="95"/>
    </location>
</feature>
<dbReference type="EMBL" id="JAWNFV010000021">
    <property type="protein sequence ID" value="MDY5141363.1"/>
    <property type="molecule type" value="Genomic_DNA"/>
</dbReference>
<name>A0AAW9HEA2_9ACTO</name>
<feature type="transmembrane region" description="Helical" evidence="1">
    <location>
        <begin position="54"/>
        <end position="72"/>
    </location>
</feature>
<evidence type="ECO:0000256" key="1">
    <source>
        <dbReference type="SAM" id="Phobius"/>
    </source>
</evidence>
<keyword evidence="1" id="KW-0472">Membrane</keyword>
<dbReference type="AlphaFoldDB" id="A0AAW9HEA2"/>
<keyword evidence="4" id="KW-1185">Reference proteome</keyword>
<evidence type="ECO:0000313" key="5">
    <source>
        <dbReference type="Proteomes" id="UP001288320"/>
    </source>
</evidence>
<evidence type="ECO:0000313" key="4">
    <source>
        <dbReference type="Proteomes" id="UP001284901"/>
    </source>
</evidence>
<evidence type="ECO:0000313" key="3">
    <source>
        <dbReference type="EMBL" id="MDY5146967.1"/>
    </source>
</evidence>
<dbReference type="Proteomes" id="UP001288320">
    <property type="component" value="Unassembled WGS sequence"/>
</dbReference>
<gene>
    <name evidence="2" type="ORF">R6G74_08610</name>
    <name evidence="3" type="ORF">R6P33_08065</name>
</gene>
<proteinExistence type="predicted"/>
<reference evidence="2 4" key="1">
    <citation type="submission" date="2023-10" db="EMBL/GenBank/DDBJ databases">
        <title>Whole Genome based description of the genera Actinobaculum and Actinotignum reveals a complex phylogenetic relationship within the species included in the genus Actinotignum.</title>
        <authorList>
            <person name="Jensen C.S."/>
            <person name="Dargis R."/>
            <person name="Kemp M."/>
            <person name="Christensen J.J."/>
        </authorList>
    </citation>
    <scope>NUCLEOTIDE SEQUENCE</scope>
    <source>
        <strain evidence="3 4">SLA_B089</strain>
        <strain evidence="2">SLA_B245</strain>
    </source>
</reference>
<keyword evidence="1" id="KW-1133">Transmembrane helix</keyword>
<keyword evidence="1" id="KW-0812">Transmembrane</keyword>
<dbReference type="RefSeq" id="WP_145989749.1">
    <property type="nucleotide sequence ID" value="NZ_CAUPFC010000028.1"/>
</dbReference>
<protein>
    <submittedName>
        <fullName evidence="2">Uncharacterized protein</fullName>
    </submittedName>
</protein>
<evidence type="ECO:0000313" key="2">
    <source>
        <dbReference type="EMBL" id="MDY5141363.1"/>
    </source>
</evidence>
<comment type="caution">
    <text evidence="2">The sequence shown here is derived from an EMBL/GenBank/DDBJ whole genome shotgun (WGS) entry which is preliminary data.</text>
</comment>
<dbReference type="Proteomes" id="UP001284901">
    <property type="component" value="Unassembled WGS sequence"/>
</dbReference>
<dbReference type="GeneID" id="92813185"/>
<accession>A0AAW9HEA2</accession>
<sequence>MARIVPELMWGMLFSFFAADFYRIGRFDFEIISEVVMLGSLALWSFSRRYKENWGELLHAGLYMGVCLALVAINNSSWTRFAVIILATCYSMGYLHRVKKAQKPE</sequence>
<organism evidence="2 5">
    <name type="scientific">Actinotignum timonense</name>
    <dbReference type="NCBI Taxonomy" id="1870995"/>
    <lineage>
        <taxon>Bacteria</taxon>
        <taxon>Bacillati</taxon>
        <taxon>Actinomycetota</taxon>
        <taxon>Actinomycetes</taxon>
        <taxon>Actinomycetales</taxon>
        <taxon>Actinomycetaceae</taxon>
        <taxon>Actinotignum</taxon>
    </lineage>
</organism>